<dbReference type="AlphaFoldDB" id="A0A935IJ20"/>
<protein>
    <submittedName>
        <fullName evidence="4">Transcriptional regulator</fullName>
    </submittedName>
</protein>
<evidence type="ECO:0000313" key="3">
    <source>
        <dbReference type="EMBL" id="MBK6300483.1"/>
    </source>
</evidence>
<dbReference type="Pfam" id="PF01590">
    <property type="entry name" value="GAF"/>
    <property type="match status" value="1"/>
</dbReference>
<evidence type="ECO:0000313" key="6">
    <source>
        <dbReference type="Proteomes" id="UP000718281"/>
    </source>
</evidence>
<evidence type="ECO:0000259" key="2">
    <source>
        <dbReference type="SMART" id="SM00862"/>
    </source>
</evidence>
<keyword evidence="1" id="KW-0238">DNA-binding</keyword>
<dbReference type="SMART" id="SM00862">
    <property type="entry name" value="Trans_reg_C"/>
    <property type="match status" value="1"/>
</dbReference>
<dbReference type="EMBL" id="JADJIB010000002">
    <property type="protein sequence ID" value="MBK7272837.1"/>
    <property type="molecule type" value="Genomic_DNA"/>
</dbReference>
<proteinExistence type="predicted"/>
<name>A0A935IJ20_9MICO</name>
<dbReference type="GO" id="GO:0006355">
    <property type="term" value="P:regulation of DNA-templated transcription"/>
    <property type="evidence" value="ECO:0007669"/>
    <property type="project" value="InterPro"/>
</dbReference>
<evidence type="ECO:0000313" key="4">
    <source>
        <dbReference type="EMBL" id="MBK7272837.1"/>
    </source>
</evidence>
<reference evidence="6 7" key="1">
    <citation type="submission" date="2020-10" db="EMBL/GenBank/DDBJ databases">
        <title>Connecting structure to function with the recovery of over 1000 high-quality activated sludge metagenome-assembled genomes encoding full-length rRNA genes using long-read sequencing.</title>
        <authorList>
            <person name="Singleton C.M."/>
            <person name="Petriglieri F."/>
            <person name="Kristensen J.M."/>
            <person name="Kirkegaard R.H."/>
            <person name="Michaelsen T.Y."/>
            <person name="Andersen M.H."/>
            <person name="Karst S.M."/>
            <person name="Dueholm M.S."/>
            <person name="Nielsen P.H."/>
            <person name="Albertsen M."/>
        </authorList>
    </citation>
    <scope>NUCLEOTIDE SEQUENCE [LARGE SCALE GENOMIC DNA]</scope>
    <source>
        <strain evidence="3">AalE_18-Q3-R2-46_BAT3C.188</strain>
        <strain evidence="4">Ega_18-Q3-R5-49_MAXAC.001</strain>
        <strain evidence="5">Ribe_18-Q3-R11-54_MAXAC.001</strain>
    </source>
</reference>
<dbReference type="GO" id="GO:0000160">
    <property type="term" value="P:phosphorelay signal transduction system"/>
    <property type="evidence" value="ECO:0007669"/>
    <property type="project" value="InterPro"/>
</dbReference>
<dbReference type="InterPro" id="IPR001867">
    <property type="entry name" value="OmpR/PhoB-type_DNA-bd"/>
</dbReference>
<sequence length="405" mass="43279">MRSSASGVDPDRHLAPIRMDRPEVQTYRSAHPLAQVFPLLYDVLGRAAVDCDCVMAVGDADGTLLWVTGSPTVMRRAETIHFVEGAGWDEGHAGTNAPGMALHLDAATHVRSEEHFNRLVQPWTCAAAPIHDPSTQQILGLVDITGGPDVATPQSLALVRAAARMAESELARLQATGALWTPAAPGRRGSGDASLGPDPSAAFALRGLGQPELIAAHGGRTHRLSRRHGDILVALADHPDGLTAEQLEVLVYAGQVTSSTMRAEMTRLRSILGPEVLTSRPYRLIAGAQTDWHAVAAYLAAGRLRAAMQAYRGPLLPMSQSPAVVDQREILTGQVRSALIASAEADLMVAWTRSRWGADDLDMWERQAETLPAGSPLRPIAVAEAARLERELVAAPIVLGRQTRA</sequence>
<evidence type="ECO:0000313" key="7">
    <source>
        <dbReference type="Proteomes" id="UP000726105"/>
    </source>
</evidence>
<dbReference type="InterPro" id="IPR029016">
    <property type="entry name" value="GAF-like_dom_sf"/>
</dbReference>
<dbReference type="EMBL" id="JADKGK010000022">
    <property type="protein sequence ID" value="MBL0004798.1"/>
    <property type="molecule type" value="Genomic_DNA"/>
</dbReference>
<dbReference type="GO" id="GO:0003677">
    <property type="term" value="F:DNA binding"/>
    <property type="evidence" value="ECO:0007669"/>
    <property type="project" value="UniProtKB-KW"/>
</dbReference>
<dbReference type="Proteomes" id="UP000718281">
    <property type="component" value="Unassembled WGS sequence"/>
</dbReference>
<evidence type="ECO:0000256" key="1">
    <source>
        <dbReference type="ARBA" id="ARBA00023125"/>
    </source>
</evidence>
<gene>
    <name evidence="3" type="ORF">IPF40_05340</name>
    <name evidence="4" type="ORF">IPI13_06570</name>
    <name evidence="5" type="ORF">IPP00_12705</name>
</gene>
<dbReference type="Proteomes" id="UP000726105">
    <property type="component" value="Unassembled WGS sequence"/>
</dbReference>
<comment type="caution">
    <text evidence="4">The sequence shown here is derived from an EMBL/GenBank/DDBJ whole genome shotgun (WGS) entry which is preliminary data.</text>
</comment>
<feature type="domain" description="OmpR/PhoB-type" evidence="2">
    <location>
        <begin position="219"/>
        <end position="284"/>
    </location>
</feature>
<accession>A0A935IJ20</accession>
<dbReference type="EMBL" id="JADIXZ010000004">
    <property type="protein sequence ID" value="MBK6300483.1"/>
    <property type="molecule type" value="Genomic_DNA"/>
</dbReference>
<organism evidence="4 7">
    <name type="scientific">Candidatus Phosphoribacter hodrii</name>
    <dbReference type="NCBI Taxonomy" id="2953743"/>
    <lineage>
        <taxon>Bacteria</taxon>
        <taxon>Bacillati</taxon>
        <taxon>Actinomycetota</taxon>
        <taxon>Actinomycetes</taxon>
        <taxon>Micrococcales</taxon>
        <taxon>Dermatophilaceae</taxon>
        <taxon>Candidatus Phosphoribacter</taxon>
    </lineage>
</organism>
<evidence type="ECO:0000313" key="5">
    <source>
        <dbReference type="EMBL" id="MBL0004798.1"/>
    </source>
</evidence>
<dbReference type="InterPro" id="IPR003018">
    <property type="entry name" value="GAF"/>
</dbReference>
<dbReference type="Gene3D" id="3.30.450.40">
    <property type="match status" value="1"/>
</dbReference>
<dbReference type="Proteomes" id="UP000886632">
    <property type="component" value="Unassembled WGS sequence"/>
</dbReference>